<dbReference type="AlphaFoldDB" id="A0A9X2UBM4"/>
<protein>
    <submittedName>
        <fullName evidence="1">Uncharacterized protein</fullName>
    </submittedName>
</protein>
<proteinExistence type="predicted"/>
<dbReference type="Proteomes" id="UP001155010">
    <property type="component" value="Unassembled WGS sequence"/>
</dbReference>
<accession>A0A9X2UBM4</accession>
<evidence type="ECO:0000313" key="1">
    <source>
        <dbReference type="EMBL" id="MCS3953338.1"/>
    </source>
</evidence>
<comment type="caution">
    <text evidence="1">The sequence shown here is derived from an EMBL/GenBank/DDBJ whole genome shotgun (WGS) entry which is preliminary data.</text>
</comment>
<gene>
    <name evidence="1" type="ORF">GGP83_003313</name>
</gene>
<evidence type="ECO:0000313" key="2">
    <source>
        <dbReference type="Proteomes" id="UP001155010"/>
    </source>
</evidence>
<reference evidence="1" key="1">
    <citation type="submission" date="2022-08" db="EMBL/GenBank/DDBJ databases">
        <title>Genomic Encyclopedia of Type Strains, Phase V (KMG-V): Genome sequencing to study the core and pangenomes of soil and plant-associated prokaryotes.</title>
        <authorList>
            <person name="Whitman W."/>
        </authorList>
    </citation>
    <scope>NUCLEOTIDE SEQUENCE</scope>
    <source>
        <strain evidence="1">SP2017</strain>
    </source>
</reference>
<dbReference type="EMBL" id="JANUBB010000022">
    <property type="protein sequence ID" value="MCS3953338.1"/>
    <property type="molecule type" value="Genomic_DNA"/>
</dbReference>
<organism evidence="1 2">
    <name type="scientific">Salinibacter ruber</name>
    <dbReference type="NCBI Taxonomy" id="146919"/>
    <lineage>
        <taxon>Bacteria</taxon>
        <taxon>Pseudomonadati</taxon>
        <taxon>Rhodothermota</taxon>
        <taxon>Rhodothermia</taxon>
        <taxon>Rhodothermales</taxon>
        <taxon>Salinibacteraceae</taxon>
        <taxon>Salinibacter</taxon>
    </lineage>
</organism>
<name>A0A9X2UBM4_9BACT</name>
<sequence>MPGLTYPFVFECESCGTEATVTRTEARNLYPNPDALTAVDEVLQQEKGWTKAPSGVYCPGCTEARD</sequence>